<keyword evidence="17" id="KW-1185">Reference proteome</keyword>
<gene>
    <name evidence="16" type="ORF">XENORESO_020639</name>
</gene>
<keyword evidence="7" id="KW-0809">Transit peptide</keyword>
<keyword evidence="6 15" id="KW-0479">Metal-binding</keyword>
<accession>A0ABV0W3W4</accession>
<evidence type="ECO:0000256" key="10">
    <source>
        <dbReference type="ARBA" id="ARBA00023033"/>
    </source>
</evidence>
<keyword evidence="12" id="KW-0472">Membrane</keyword>
<evidence type="ECO:0000256" key="2">
    <source>
        <dbReference type="ARBA" id="ARBA00004325"/>
    </source>
</evidence>
<dbReference type="SUPFAM" id="SSF48264">
    <property type="entry name" value="Cytochrome P450"/>
    <property type="match status" value="1"/>
</dbReference>
<name>A0ABV0W3W4_9TELE</name>
<dbReference type="InterPro" id="IPR050479">
    <property type="entry name" value="CYP11_CYP27_families"/>
</dbReference>
<evidence type="ECO:0000313" key="16">
    <source>
        <dbReference type="EMBL" id="MEQ2264151.1"/>
    </source>
</evidence>
<evidence type="ECO:0000256" key="14">
    <source>
        <dbReference type="ARBA" id="ARBA00042800"/>
    </source>
</evidence>
<sequence length="77" mass="8646">TMVQACLYPMGRSSQVFENPLRFDPGRWGGSSKEDGRRGEGQGFRSLAFGFGARQCVGRRIAENEMQLLLMHVSHSR</sequence>
<protein>
    <recommendedName>
        <fullName evidence="4">steroid 11beta-monooxygenase</fullName>
        <ecNumber evidence="4">1.14.15.4</ecNumber>
    </recommendedName>
    <alternativeName>
        <fullName evidence="14">Cytochrome P450C11</fullName>
    </alternativeName>
</protein>
<proteinExistence type="inferred from homology"/>
<evidence type="ECO:0000256" key="6">
    <source>
        <dbReference type="ARBA" id="ARBA00022723"/>
    </source>
</evidence>
<keyword evidence="5 15" id="KW-0349">Heme</keyword>
<dbReference type="PANTHER" id="PTHR24279">
    <property type="entry name" value="CYTOCHROME P450"/>
    <property type="match status" value="1"/>
</dbReference>
<evidence type="ECO:0000256" key="15">
    <source>
        <dbReference type="RuleBase" id="RU000461"/>
    </source>
</evidence>
<keyword evidence="8 15" id="KW-0560">Oxidoreductase</keyword>
<evidence type="ECO:0000256" key="1">
    <source>
        <dbReference type="ARBA" id="ARBA00001971"/>
    </source>
</evidence>
<dbReference type="PRINTS" id="PR00463">
    <property type="entry name" value="EP450I"/>
</dbReference>
<keyword evidence="13" id="KW-0755">Steroidogenesis</keyword>
<feature type="non-terminal residue" evidence="16">
    <location>
        <position position="1"/>
    </location>
</feature>
<dbReference type="InterPro" id="IPR002401">
    <property type="entry name" value="Cyt_P450_E_grp-I"/>
</dbReference>
<dbReference type="Proteomes" id="UP001444071">
    <property type="component" value="Unassembled WGS sequence"/>
</dbReference>
<evidence type="ECO:0000256" key="11">
    <source>
        <dbReference type="ARBA" id="ARBA00023128"/>
    </source>
</evidence>
<comment type="similarity">
    <text evidence="3 15">Belongs to the cytochrome P450 family.</text>
</comment>
<evidence type="ECO:0000256" key="12">
    <source>
        <dbReference type="ARBA" id="ARBA00023136"/>
    </source>
</evidence>
<evidence type="ECO:0000256" key="9">
    <source>
        <dbReference type="ARBA" id="ARBA00023004"/>
    </source>
</evidence>
<keyword evidence="9 15" id="KW-0408">Iron</keyword>
<dbReference type="PROSITE" id="PS00086">
    <property type="entry name" value="CYTOCHROME_P450"/>
    <property type="match status" value="1"/>
</dbReference>
<keyword evidence="11" id="KW-0496">Mitochondrion</keyword>
<dbReference type="Pfam" id="PF00067">
    <property type="entry name" value="p450"/>
    <property type="match status" value="1"/>
</dbReference>
<dbReference type="EC" id="1.14.15.4" evidence="4"/>
<evidence type="ECO:0000256" key="8">
    <source>
        <dbReference type="ARBA" id="ARBA00023002"/>
    </source>
</evidence>
<comment type="cofactor">
    <cofactor evidence="1">
        <name>heme</name>
        <dbReference type="ChEBI" id="CHEBI:30413"/>
    </cofactor>
</comment>
<dbReference type="InterPro" id="IPR001128">
    <property type="entry name" value="Cyt_P450"/>
</dbReference>
<evidence type="ECO:0000256" key="13">
    <source>
        <dbReference type="ARBA" id="ARBA00023250"/>
    </source>
</evidence>
<dbReference type="InterPro" id="IPR036396">
    <property type="entry name" value="Cyt_P450_sf"/>
</dbReference>
<dbReference type="EMBL" id="JAHRIM010028176">
    <property type="protein sequence ID" value="MEQ2264151.1"/>
    <property type="molecule type" value="Genomic_DNA"/>
</dbReference>
<evidence type="ECO:0000313" key="17">
    <source>
        <dbReference type="Proteomes" id="UP001444071"/>
    </source>
</evidence>
<evidence type="ECO:0000256" key="5">
    <source>
        <dbReference type="ARBA" id="ARBA00022617"/>
    </source>
</evidence>
<evidence type="ECO:0000256" key="3">
    <source>
        <dbReference type="ARBA" id="ARBA00010617"/>
    </source>
</evidence>
<dbReference type="InterPro" id="IPR017972">
    <property type="entry name" value="Cyt_P450_CS"/>
</dbReference>
<organism evidence="16 17">
    <name type="scientific">Xenotaenia resolanae</name>
    <dbReference type="NCBI Taxonomy" id="208358"/>
    <lineage>
        <taxon>Eukaryota</taxon>
        <taxon>Metazoa</taxon>
        <taxon>Chordata</taxon>
        <taxon>Craniata</taxon>
        <taxon>Vertebrata</taxon>
        <taxon>Euteleostomi</taxon>
        <taxon>Actinopterygii</taxon>
        <taxon>Neopterygii</taxon>
        <taxon>Teleostei</taxon>
        <taxon>Neoteleostei</taxon>
        <taxon>Acanthomorphata</taxon>
        <taxon>Ovalentaria</taxon>
        <taxon>Atherinomorphae</taxon>
        <taxon>Cyprinodontiformes</taxon>
        <taxon>Goodeidae</taxon>
        <taxon>Xenotaenia</taxon>
    </lineage>
</organism>
<comment type="subcellular location">
    <subcellularLocation>
        <location evidence="2">Mitochondrion membrane</location>
    </subcellularLocation>
</comment>
<keyword evidence="10 15" id="KW-0503">Monooxygenase</keyword>
<comment type="caution">
    <text evidence="16">The sequence shown here is derived from an EMBL/GenBank/DDBJ whole genome shotgun (WGS) entry which is preliminary data.</text>
</comment>
<dbReference type="Gene3D" id="1.10.630.10">
    <property type="entry name" value="Cytochrome P450"/>
    <property type="match status" value="1"/>
</dbReference>
<evidence type="ECO:0000256" key="7">
    <source>
        <dbReference type="ARBA" id="ARBA00022946"/>
    </source>
</evidence>
<reference evidence="16 17" key="1">
    <citation type="submission" date="2021-06" db="EMBL/GenBank/DDBJ databases">
        <authorList>
            <person name="Palmer J.M."/>
        </authorList>
    </citation>
    <scope>NUCLEOTIDE SEQUENCE [LARGE SCALE GENOMIC DNA]</scope>
    <source>
        <strain evidence="16 17">XR_2019</strain>
        <tissue evidence="16">Muscle</tissue>
    </source>
</reference>
<evidence type="ECO:0000256" key="4">
    <source>
        <dbReference type="ARBA" id="ARBA00012767"/>
    </source>
</evidence>
<dbReference type="PANTHER" id="PTHR24279:SF1">
    <property type="entry name" value="CYTOCHROME P450 11B2, MITOCHONDRIAL"/>
    <property type="match status" value="1"/>
</dbReference>